<dbReference type="HOGENOM" id="CLU_246861_0_0_1"/>
<dbReference type="PaxDb" id="35128-Thaps7963"/>
<dbReference type="Gene3D" id="3.40.50.11500">
    <property type="match status" value="1"/>
</dbReference>
<dbReference type="InterPro" id="IPR005112">
    <property type="entry name" value="dDENN_dom"/>
</dbReference>
<feature type="compositionally biased region" description="Low complexity" evidence="2">
    <location>
        <begin position="341"/>
        <end position="354"/>
    </location>
</feature>
<dbReference type="SMART" id="SM00800">
    <property type="entry name" value="uDENN"/>
    <property type="match status" value="1"/>
</dbReference>
<dbReference type="Pfam" id="PF03455">
    <property type="entry name" value="dDENN"/>
    <property type="match status" value="1"/>
</dbReference>
<evidence type="ECO:0000313" key="4">
    <source>
        <dbReference type="EMBL" id="EED90409.1"/>
    </source>
</evidence>
<dbReference type="InterPro" id="IPR011990">
    <property type="entry name" value="TPR-like_helical_dom_sf"/>
</dbReference>
<feature type="region of interest" description="Disordered" evidence="2">
    <location>
        <begin position="28"/>
        <end position="120"/>
    </location>
</feature>
<dbReference type="OMA" id="DFITRRM"/>
<feature type="repeat" description="PPR" evidence="1">
    <location>
        <begin position="1198"/>
        <end position="1232"/>
    </location>
</feature>
<dbReference type="STRING" id="35128.B8C810"/>
<dbReference type="GeneID" id="7443517"/>
<dbReference type="SMART" id="SM00799">
    <property type="entry name" value="DENN"/>
    <property type="match status" value="1"/>
</dbReference>
<feature type="compositionally biased region" description="Low complexity" evidence="2">
    <location>
        <begin position="38"/>
        <end position="56"/>
    </location>
</feature>
<dbReference type="PROSITE" id="PS51375">
    <property type="entry name" value="PPR"/>
    <property type="match status" value="1"/>
</dbReference>
<reference evidence="4 5" key="1">
    <citation type="journal article" date="2004" name="Science">
        <title>The genome of the diatom Thalassiosira pseudonana: ecology, evolution, and metabolism.</title>
        <authorList>
            <person name="Armbrust E.V."/>
            <person name="Berges J.A."/>
            <person name="Bowler C."/>
            <person name="Green B.R."/>
            <person name="Martinez D."/>
            <person name="Putnam N.H."/>
            <person name="Zhou S."/>
            <person name="Allen A.E."/>
            <person name="Apt K.E."/>
            <person name="Bechner M."/>
            <person name="Brzezinski M.A."/>
            <person name="Chaal B.K."/>
            <person name="Chiovitti A."/>
            <person name="Davis A.K."/>
            <person name="Demarest M.S."/>
            <person name="Detter J.C."/>
            <person name="Glavina T."/>
            <person name="Goodstein D."/>
            <person name="Hadi M.Z."/>
            <person name="Hellsten U."/>
            <person name="Hildebrand M."/>
            <person name="Jenkins B.D."/>
            <person name="Jurka J."/>
            <person name="Kapitonov V.V."/>
            <person name="Kroger N."/>
            <person name="Lau W.W."/>
            <person name="Lane T.W."/>
            <person name="Larimer F.W."/>
            <person name="Lippmeier J.C."/>
            <person name="Lucas S."/>
            <person name="Medina M."/>
            <person name="Montsant A."/>
            <person name="Obornik M."/>
            <person name="Parker M.S."/>
            <person name="Palenik B."/>
            <person name="Pazour G.J."/>
            <person name="Richardson P.M."/>
            <person name="Rynearson T.A."/>
            <person name="Saito M.A."/>
            <person name="Schwartz D.C."/>
            <person name="Thamatrakoln K."/>
            <person name="Valentin K."/>
            <person name="Vardi A."/>
            <person name="Wilkerson F.P."/>
            <person name="Rokhsar D.S."/>
        </authorList>
    </citation>
    <scope>NUCLEOTIDE SEQUENCE [LARGE SCALE GENOMIC DNA]</scope>
    <source>
        <strain evidence="4 5">CCMP1335</strain>
    </source>
</reference>
<protein>
    <recommendedName>
        <fullName evidence="3">UDENN domain-containing protein</fullName>
    </recommendedName>
</protein>
<feature type="region of interest" description="Disordered" evidence="2">
    <location>
        <begin position="1277"/>
        <end position="1297"/>
    </location>
</feature>
<feature type="compositionally biased region" description="Polar residues" evidence="2">
    <location>
        <begin position="88"/>
        <end position="102"/>
    </location>
</feature>
<dbReference type="Pfam" id="PF02141">
    <property type="entry name" value="DENN"/>
    <property type="match status" value="1"/>
</dbReference>
<sequence>MYVVINQEHGVEVVHDIHNTHSAIDSVGATGSGLGTDSPTLTSSLQSSHSTMSSNLPNSMSAAADKVRSGIDRMKSSGSGEAYANGGSPINNSYNDRNNPTVNKEDSQQATTEDEGGSNDCSRRLVEYFVVVSSVPKTMPMNNIRGKEQGKNNVNDPSRAYFIGTPKSNVKKGNHHQQQQPPSSPSIYPRMAARVDARRAHLEDDWGGGSTASEDEEETANLEDSLSVEVSEEQYTESVVEDCYTQPPPILSPTKSTGGDSVFGEEQSSTSGQQQKEKTTKNKFFRSMSEQKKKLGIHINTSGLKGSLENKLKSMSFSRSGSSSKDEGDGHRNNNADDDSSVSSYSSFSSFEDSPTNKSQLASIVRPSPTPSTVRKQTPAPPPPTSQQTPPPPSAGSYSRGASENIRMDDPYSAATNTSRDFNDDIDDCILEPVITAQYPPVNHPDNPLNPMIPQFCHPHGVEYIQPLHEYKMPTIHHFVLTDAKGGKLYGTCLTVYEEFLPYSSDGINDLDDMSLPSVRPEDQERGYVECAIGSSPTLYRLATTTNLMSAPIERYIMNICAEVPAPPPGSFEVQLSILDSNIRFWAPPADQPIPYVSVQYGVLFECLDIGNVLFAWYTLACERKILLVSSQSSLLTVCAEILCSMLFPMKWSHLYIPVLPRFLTPMLDAPMPYLCGISRENFPYAIGDISDETVVVDLDRNLITMGTHTPDLPSLPHRRKMKLEASLEKYAGNVFWKARGLSKAEVEKTTKSGDKNALEQMFGVADAVWDEKICAMDEAFNLAHAPDSMSLIHEDDSDVNKKQSRWDAVQEAFLRFYVSMLKDYRKYLPTTTTEHSSWRGSVGMEDVQFRVEEFVTKSSPDFQPFLEELVGTQQFDDFITRRMYNKGKAPDVSFFDESISAKKNRSKLKLRKVETPFLNSAVARREMKRIDAVTPNSDQLPQTRIVGNATVENVGRYTYPTFPESFDESLFGSPRPIPKIITAEFDRRSSLAAMLKEKRGVLEESRMSGSNNPSAEATAFVLFFVTFSQIIGKDWVSFKEQHGNLLDDDFGLDYNPINGTASSASDVPWAPTVNPPWMAGDSNFQSLHSNFRPQEQTEQVENVVDDAAPMNPCCISNCEDMCTDLGKAVDPSTFIGVPWSTNNVLTTFGNDSQGQVNDPIDEKLENEIEKARSVAKAQVDLGYNTLKMMRLRKLPTESITYKSLIEACGRCGIAHRATQLLEMMTQDGLAVDSEVYFCFINAFSHVESGTMVPYRHHPSETASEISASVQSIGVDSSVGGNGRRMSQGEDDKSLGSKLRSHTTKIMDGFHNTMSSTLEDNRRAFKASKSKRLKRLFKQGLTKEKNLTLTSAIRTHNELGDCLLEDLYPGLAIDTSSDACPKCSCVLSQDNIILGWTPCEVKDYSTTCPSCKHRFVPTFSISCNVETFEGSQGKGTPLYCDYLSPWVLLREIRSLITKPSFFMDGKAAKLLGADSNDRDSGKIIGIEGIIDPTFRLGNGINATLWWNMIVTFRRFKLPYTFLLQGSYEDQQLIMPTLDDV</sequence>
<accession>B8C810</accession>
<dbReference type="InterPro" id="IPR005113">
    <property type="entry name" value="uDENN_dom"/>
</dbReference>
<dbReference type="Proteomes" id="UP000001449">
    <property type="component" value="Chromosome 9"/>
</dbReference>
<feature type="compositionally biased region" description="Low complexity" evidence="2">
    <location>
        <begin position="314"/>
        <end position="323"/>
    </location>
</feature>
<dbReference type="Gene3D" id="3.30.450.200">
    <property type="match status" value="1"/>
</dbReference>
<evidence type="ECO:0000313" key="5">
    <source>
        <dbReference type="Proteomes" id="UP000001449"/>
    </source>
</evidence>
<evidence type="ECO:0000256" key="2">
    <source>
        <dbReference type="SAM" id="MobiDB-lite"/>
    </source>
</evidence>
<dbReference type="GO" id="GO:0031410">
    <property type="term" value="C:cytoplasmic vesicle"/>
    <property type="evidence" value="ECO:0000318"/>
    <property type="project" value="GO_Central"/>
</dbReference>
<dbReference type="GO" id="GO:0032483">
    <property type="term" value="P:regulation of Rab protein signal transduction"/>
    <property type="evidence" value="ECO:0000318"/>
    <property type="project" value="GO_Central"/>
</dbReference>
<feature type="region of interest" description="Disordered" evidence="2">
    <location>
        <begin position="240"/>
        <end position="423"/>
    </location>
</feature>
<dbReference type="PROSITE" id="PS50211">
    <property type="entry name" value="DENN"/>
    <property type="match status" value="1"/>
</dbReference>
<dbReference type="EMBL" id="CM000645">
    <property type="protein sequence ID" value="EED90409.1"/>
    <property type="molecule type" value="Genomic_DNA"/>
</dbReference>
<name>B8C810_THAPS</name>
<proteinExistence type="predicted"/>
<feature type="compositionally biased region" description="Basic and acidic residues" evidence="2">
    <location>
        <begin position="65"/>
        <end position="75"/>
    </location>
</feature>
<dbReference type="InParanoid" id="B8C810"/>
<feature type="compositionally biased region" description="Basic and acidic residues" evidence="2">
    <location>
        <begin position="324"/>
        <end position="335"/>
    </location>
</feature>
<feature type="region of interest" description="Disordered" evidence="2">
    <location>
        <begin position="140"/>
        <end position="188"/>
    </location>
</feature>
<evidence type="ECO:0000256" key="1">
    <source>
        <dbReference type="PROSITE-ProRule" id="PRU00708"/>
    </source>
</evidence>
<feature type="compositionally biased region" description="Low complexity" evidence="2">
    <location>
        <begin position="264"/>
        <end position="274"/>
    </location>
</feature>
<evidence type="ECO:0000259" key="3">
    <source>
        <dbReference type="PROSITE" id="PS50211"/>
    </source>
</evidence>
<dbReference type="SMART" id="SM00801">
    <property type="entry name" value="dDENN"/>
    <property type="match status" value="1"/>
</dbReference>
<gene>
    <name evidence="4" type="ORF">THAPSDRAFT_7963</name>
</gene>
<dbReference type="KEGG" id="tps:THAPSDRAFT_7963"/>
<dbReference type="Pfam" id="PF03456">
    <property type="entry name" value="uDENN"/>
    <property type="match status" value="1"/>
</dbReference>
<dbReference type="InterPro" id="IPR001194">
    <property type="entry name" value="cDENN_dom"/>
</dbReference>
<dbReference type="InterPro" id="IPR051696">
    <property type="entry name" value="DENN_Domain_GEFs"/>
</dbReference>
<dbReference type="InterPro" id="IPR043153">
    <property type="entry name" value="DENN_C"/>
</dbReference>
<feature type="region of interest" description="Disordered" evidence="2">
    <location>
        <begin position="203"/>
        <end position="228"/>
    </location>
</feature>
<feature type="compositionally biased region" description="Pro residues" evidence="2">
    <location>
        <begin position="379"/>
        <end position="394"/>
    </location>
</feature>
<organism evidence="4 5">
    <name type="scientific">Thalassiosira pseudonana</name>
    <name type="common">Marine diatom</name>
    <name type="synonym">Cyclotella nana</name>
    <dbReference type="NCBI Taxonomy" id="35128"/>
    <lineage>
        <taxon>Eukaryota</taxon>
        <taxon>Sar</taxon>
        <taxon>Stramenopiles</taxon>
        <taxon>Ochrophyta</taxon>
        <taxon>Bacillariophyta</taxon>
        <taxon>Coscinodiscophyceae</taxon>
        <taxon>Thalassiosirophycidae</taxon>
        <taxon>Thalassiosirales</taxon>
        <taxon>Thalassiosiraceae</taxon>
        <taxon>Thalassiosira</taxon>
    </lineage>
</organism>
<dbReference type="eggNOG" id="KOG2127">
    <property type="taxonomic scope" value="Eukaryota"/>
</dbReference>
<dbReference type="Gene3D" id="1.25.40.10">
    <property type="entry name" value="Tetratricopeptide repeat domain"/>
    <property type="match status" value="1"/>
</dbReference>
<dbReference type="PANTHER" id="PTHR12296:SF21">
    <property type="entry name" value="DENN DOMAIN-CONTAINING PROTEIN 3"/>
    <property type="match status" value="1"/>
</dbReference>
<dbReference type="InterPro" id="IPR037516">
    <property type="entry name" value="Tripartite_DENN"/>
</dbReference>
<dbReference type="PANTHER" id="PTHR12296">
    <property type="entry name" value="DENN DOMAIN-CONTAINING PROTEIN 4"/>
    <property type="match status" value="1"/>
</dbReference>
<dbReference type="InterPro" id="IPR002885">
    <property type="entry name" value="PPR_rpt"/>
</dbReference>
<dbReference type="RefSeq" id="XP_002292434.1">
    <property type="nucleotide sequence ID" value="XM_002292398.1"/>
</dbReference>
<reference evidence="4 5" key="2">
    <citation type="journal article" date="2008" name="Nature">
        <title>The Phaeodactylum genome reveals the evolutionary history of diatom genomes.</title>
        <authorList>
            <person name="Bowler C."/>
            <person name="Allen A.E."/>
            <person name="Badger J.H."/>
            <person name="Grimwood J."/>
            <person name="Jabbari K."/>
            <person name="Kuo A."/>
            <person name="Maheswari U."/>
            <person name="Martens C."/>
            <person name="Maumus F."/>
            <person name="Otillar R.P."/>
            <person name="Rayko E."/>
            <person name="Salamov A."/>
            <person name="Vandepoele K."/>
            <person name="Beszteri B."/>
            <person name="Gruber A."/>
            <person name="Heijde M."/>
            <person name="Katinka M."/>
            <person name="Mock T."/>
            <person name="Valentin K."/>
            <person name="Verret F."/>
            <person name="Berges J.A."/>
            <person name="Brownlee C."/>
            <person name="Cadoret J.P."/>
            <person name="Chiovitti A."/>
            <person name="Choi C.J."/>
            <person name="Coesel S."/>
            <person name="De Martino A."/>
            <person name="Detter J.C."/>
            <person name="Durkin C."/>
            <person name="Falciatore A."/>
            <person name="Fournet J."/>
            <person name="Haruta M."/>
            <person name="Huysman M.J."/>
            <person name="Jenkins B.D."/>
            <person name="Jiroutova K."/>
            <person name="Jorgensen R.E."/>
            <person name="Joubert Y."/>
            <person name="Kaplan A."/>
            <person name="Kroger N."/>
            <person name="Kroth P.G."/>
            <person name="La Roche J."/>
            <person name="Lindquist E."/>
            <person name="Lommer M."/>
            <person name="Martin-Jezequel V."/>
            <person name="Lopez P.J."/>
            <person name="Lucas S."/>
            <person name="Mangogna M."/>
            <person name="McGinnis K."/>
            <person name="Medlin L.K."/>
            <person name="Montsant A."/>
            <person name="Oudot-Le Secq M.P."/>
            <person name="Napoli C."/>
            <person name="Obornik M."/>
            <person name="Parker M.S."/>
            <person name="Petit J.L."/>
            <person name="Porcel B.M."/>
            <person name="Poulsen N."/>
            <person name="Robison M."/>
            <person name="Rychlewski L."/>
            <person name="Rynearson T.A."/>
            <person name="Schmutz J."/>
            <person name="Shapiro H."/>
            <person name="Siaut M."/>
            <person name="Stanley M."/>
            <person name="Sussman M.R."/>
            <person name="Taylor A.R."/>
            <person name="Vardi A."/>
            <person name="von Dassow P."/>
            <person name="Vyverman W."/>
            <person name="Willis A."/>
            <person name="Wyrwicz L.S."/>
            <person name="Rokhsar D.S."/>
            <person name="Weissenbach J."/>
            <person name="Armbrust E.V."/>
            <person name="Green B.R."/>
            <person name="Van de Peer Y."/>
            <person name="Grigoriev I.V."/>
        </authorList>
    </citation>
    <scope>NUCLEOTIDE SEQUENCE [LARGE SCALE GENOMIC DNA]</scope>
    <source>
        <strain evidence="4 5">CCMP1335</strain>
    </source>
</reference>
<keyword evidence="5" id="KW-1185">Reference proteome</keyword>
<feature type="domain" description="UDENN" evidence="3">
    <location>
        <begin position="415"/>
        <end position="890"/>
    </location>
</feature>